<dbReference type="GO" id="GO:0005975">
    <property type="term" value="P:carbohydrate metabolic process"/>
    <property type="evidence" value="ECO:0007669"/>
    <property type="project" value="InterPro"/>
</dbReference>
<dbReference type="AlphaFoldDB" id="A0A4S1CBZ7"/>
<accession>A0A4S1CBZ7</accession>
<reference evidence="3 4" key="1">
    <citation type="submission" date="2019-04" db="EMBL/GenBank/DDBJ databases">
        <title>Geobacter oryzae sp. nov., ferric-reducing bacteria isolated from paddy soil.</title>
        <authorList>
            <person name="Xu Z."/>
            <person name="Masuda Y."/>
            <person name="Itoh H."/>
            <person name="Senoo K."/>
        </authorList>
    </citation>
    <scope>NUCLEOTIDE SEQUENCE [LARGE SCALE GENOMIC DNA]</scope>
    <source>
        <strain evidence="3 4">Red111</strain>
    </source>
</reference>
<dbReference type="Pfam" id="PF04748">
    <property type="entry name" value="Polysacc_deac_2"/>
    <property type="match status" value="1"/>
</dbReference>
<dbReference type="EMBL" id="SRSC01000004">
    <property type="protein sequence ID" value="TGU70887.1"/>
    <property type="molecule type" value="Genomic_DNA"/>
</dbReference>
<evidence type="ECO:0000256" key="2">
    <source>
        <dbReference type="SAM" id="Phobius"/>
    </source>
</evidence>
<dbReference type="Proteomes" id="UP000306416">
    <property type="component" value="Unassembled WGS sequence"/>
</dbReference>
<protein>
    <submittedName>
        <fullName evidence="3">Divergent polysaccharide deacetylase family protein</fullName>
    </submittedName>
</protein>
<name>A0A4S1CBZ7_9BACT</name>
<dbReference type="RefSeq" id="WP_135872308.1">
    <property type="nucleotide sequence ID" value="NZ_SRSC01000004.1"/>
</dbReference>
<keyword evidence="4" id="KW-1185">Reference proteome</keyword>
<evidence type="ECO:0000313" key="3">
    <source>
        <dbReference type="EMBL" id="TGU70887.1"/>
    </source>
</evidence>
<comment type="caution">
    <text evidence="3">The sequence shown here is derived from an EMBL/GenBank/DDBJ whole genome shotgun (WGS) entry which is preliminary data.</text>
</comment>
<keyword evidence="2" id="KW-1133">Transmembrane helix</keyword>
<dbReference type="InterPro" id="IPR011330">
    <property type="entry name" value="Glyco_hydro/deAcase_b/a-brl"/>
</dbReference>
<keyword evidence="2" id="KW-0812">Transmembrane</keyword>
<dbReference type="PANTHER" id="PTHR30105">
    <property type="entry name" value="UNCHARACTERIZED YIBQ-RELATED"/>
    <property type="match status" value="1"/>
</dbReference>
<dbReference type="InterPro" id="IPR006837">
    <property type="entry name" value="Divergent_DAC"/>
</dbReference>
<dbReference type="Gene3D" id="3.20.20.370">
    <property type="entry name" value="Glycoside hydrolase/deacetylase"/>
    <property type="match status" value="1"/>
</dbReference>
<gene>
    <name evidence="3" type="ORF">E4633_18040</name>
</gene>
<dbReference type="CDD" id="cd10936">
    <property type="entry name" value="CE4_DAC2"/>
    <property type="match status" value="1"/>
</dbReference>
<organism evidence="3 4">
    <name type="scientific">Geomonas terrae</name>
    <dbReference type="NCBI Taxonomy" id="2562681"/>
    <lineage>
        <taxon>Bacteria</taxon>
        <taxon>Pseudomonadati</taxon>
        <taxon>Thermodesulfobacteriota</taxon>
        <taxon>Desulfuromonadia</taxon>
        <taxon>Geobacterales</taxon>
        <taxon>Geobacteraceae</taxon>
        <taxon>Geomonas</taxon>
    </lineage>
</organism>
<feature type="region of interest" description="Disordered" evidence="1">
    <location>
        <begin position="70"/>
        <end position="94"/>
    </location>
</feature>
<keyword evidence="2" id="KW-0472">Membrane</keyword>
<feature type="transmembrane region" description="Helical" evidence="2">
    <location>
        <begin position="21"/>
        <end position="42"/>
    </location>
</feature>
<evidence type="ECO:0000313" key="4">
    <source>
        <dbReference type="Proteomes" id="UP000306416"/>
    </source>
</evidence>
<dbReference type="SUPFAM" id="SSF88713">
    <property type="entry name" value="Glycoside hydrolase/deacetylase"/>
    <property type="match status" value="1"/>
</dbReference>
<evidence type="ECO:0000256" key="1">
    <source>
        <dbReference type="SAM" id="MobiDB-lite"/>
    </source>
</evidence>
<sequence>MAKKGRAVNRRKSSSGGGRRPLFALLAVAVLIGLTFLLLEWFKKPAPPVAPPPKPSVSAPKHLPLPERAAPVQQKMSTAAATPALKQHPSALPKAHGPGRLAIIIDDMGTNLQELKTLQSIGQPLTYSVIPSLAHAKDVAEGAHAAGAQVMVHMPMEPEGYPKQKMESVGVLVSMDDEEVAGLVRGYFRTVPHAVGANNHMGSRFTQDAGKMRVVLQVLKEKGVFFVDSKTSPASVGYREAKAMGMKCAARQVFLDNVQDEAAIGRQLAQAAAIARKKGAAIAICHPHPATMRALKLYMPELARSGITFVHASELAS</sequence>
<dbReference type="PANTHER" id="PTHR30105:SF2">
    <property type="entry name" value="DIVERGENT POLYSACCHARIDE DEACETYLASE SUPERFAMILY"/>
    <property type="match status" value="1"/>
</dbReference>
<proteinExistence type="predicted"/>